<proteinExistence type="predicted"/>
<dbReference type="AlphaFoldDB" id="A0AAD7DHH8"/>
<name>A0AAD7DHH8_MYCRO</name>
<evidence type="ECO:0000313" key="2">
    <source>
        <dbReference type="EMBL" id="KAJ7690386.1"/>
    </source>
</evidence>
<gene>
    <name evidence="2" type="ORF">B0H17DRAFT_838009</name>
</gene>
<dbReference type="SUPFAM" id="SSF54695">
    <property type="entry name" value="POZ domain"/>
    <property type="match status" value="1"/>
</dbReference>
<accession>A0AAD7DHH8</accession>
<feature type="non-terminal residue" evidence="2">
    <location>
        <position position="1"/>
    </location>
</feature>
<dbReference type="InterPro" id="IPR000210">
    <property type="entry name" value="BTB/POZ_dom"/>
</dbReference>
<dbReference type="PROSITE" id="PS50097">
    <property type="entry name" value="BTB"/>
    <property type="match status" value="1"/>
</dbReference>
<protein>
    <recommendedName>
        <fullName evidence="1">BTB domain-containing protein</fullName>
    </recommendedName>
</protein>
<dbReference type="Pfam" id="PF00651">
    <property type="entry name" value="BTB"/>
    <property type="match status" value="1"/>
</dbReference>
<dbReference type="SMART" id="SM00225">
    <property type="entry name" value="BTB"/>
    <property type="match status" value="1"/>
</dbReference>
<evidence type="ECO:0000259" key="1">
    <source>
        <dbReference type="PROSITE" id="PS50097"/>
    </source>
</evidence>
<evidence type="ECO:0000313" key="3">
    <source>
        <dbReference type="Proteomes" id="UP001221757"/>
    </source>
</evidence>
<comment type="caution">
    <text evidence="2">The sequence shown here is derived from an EMBL/GenBank/DDBJ whole genome shotgun (WGS) entry which is preliminary data.</text>
</comment>
<dbReference type="Gene3D" id="3.30.710.10">
    <property type="entry name" value="Potassium Channel Kv1.1, Chain A"/>
    <property type="match status" value="1"/>
</dbReference>
<feature type="domain" description="BTB" evidence="1">
    <location>
        <begin position="9"/>
        <end position="71"/>
    </location>
</feature>
<dbReference type="InterPro" id="IPR011333">
    <property type="entry name" value="SKP1/BTB/POZ_sf"/>
</dbReference>
<reference evidence="2" key="1">
    <citation type="submission" date="2023-03" db="EMBL/GenBank/DDBJ databases">
        <title>Massive genome expansion in bonnet fungi (Mycena s.s.) driven by repeated elements and novel gene families across ecological guilds.</title>
        <authorList>
            <consortium name="Lawrence Berkeley National Laboratory"/>
            <person name="Harder C.B."/>
            <person name="Miyauchi S."/>
            <person name="Viragh M."/>
            <person name="Kuo A."/>
            <person name="Thoen E."/>
            <person name="Andreopoulos B."/>
            <person name="Lu D."/>
            <person name="Skrede I."/>
            <person name="Drula E."/>
            <person name="Henrissat B."/>
            <person name="Morin E."/>
            <person name="Kohler A."/>
            <person name="Barry K."/>
            <person name="LaButti K."/>
            <person name="Morin E."/>
            <person name="Salamov A."/>
            <person name="Lipzen A."/>
            <person name="Mereny Z."/>
            <person name="Hegedus B."/>
            <person name="Baldrian P."/>
            <person name="Stursova M."/>
            <person name="Weitz H."/>
            <person name="Taylor A."/>
            <person name="Grigoriev I.V."/>
            <person name="Nagy L.G."/>
            <person name="Martin F."/>
            <person name="Kauserud H."/>
        </authorList>
    </citation>
    <scope>NUCLEOTIDE SEQUENCE</scope>
    <source>
        <strain evidence="2">CBHHK067</strain>
    </source>
</reference>
<dbReference type="EMBL" id="JARKIE010000065">
    <property type="protein sequence ID" value="KAJ7690386.1"/>
    <property type="molecule type" value="Genomic_DNA"/>
</dbReference>
<feature type="non-terminal residue" evidence="2">
    <location>
        <position position="135"/>
    </location>
</feature>
<keyword evidence="3" id="KW-1185">Reference proteome</keyword>
<sequence length="135" mass="14767">HPFANAPGADVILRSSDGAEFHLNRAILSLVSPVFRDVFTLPQPASAAEPVVELQEGSSVLDGALRFFYPGAQPTIATLGELGEMIEVLISKYDMECIMPTAKHHLEKYIVAEPLAVYVLAVRYRWKDMAVAAAR</sequence>
<organism evidence="2 3">
    <name type="scientific">Mycena rosella</name>
    <name type="common">Pink bonnet</name>
    <name type="synonym">Agaricus rosellus</name>
    <dbReference type="NCBI Taxonomy" id="1033263"/>
    <lineage>
        <taxon>Eukaryota</taxon>
        <taxon>Fungi</taxon>
        <taxon>Dikarya</taxon>
        <taxon>Basidiomycota</taxon>
        <taxon>Agaricomycotina</taxon>
        <taxon>Agaricomycetes</taxon>
        <taxon>Agaricomycetidae</taxon>
        <taxon>Agaricales</taxon>
        <taxon>Marasmiineae</taxon>
        <taxon>Mycenaceae</taxon>
        <taxon>Mycena</taxon>
    </lineage>
</organism>
<dbReference type="Proteomes" id="UP001221757">
    <property type="component" value="Unassembled WGS sequence"/>
</dbReference>